<protein>
    <submittedName>
        <fullName evidence="1">Uncharacterized protein</fullName>
    </submittedName>
</protein>
<gene>
    <name evidence="1" type="ORF">DXT76_00055</name>
</gene>
<evidence type="ECO:0000313" key="2">
    <source>
        <dbReference type="Proteomes" id="UP000257032"/>
    </source>
</evidence>
<organism evidence="1 2">
    <name type="scientific">Halobacillus trueperi</name>
    <dbReference type="NCBI Taxonomy" id="156205"/>
    <lineage>
        <taxon>Bacteria</taxon>
        <taxon>Bacillati</taxon>
        <taxon>Bacillota</taxon>
        <taxon>Bacilli</taxon>
        <taxon>Bacillales</taxon>
        <taxon>Bacillaceae</taxon>
        <taxon>Halobacillus</taxon>
    </lineage>
</organism>
<proteinExistence type="predicted"/>
<evidence type="ECO:0000313" key="1">
    <source>
        <dbReference type="EMBL" id="RDY72700.1"/>
    </source>
</evidence>
<name>A0A3D8VTR5_9BACI</name>
<dbReference type="EMBL" id="QTLC01000001">
    <property type="protein sequence ID" value="RDY72700.1"/>
    <property type="molecule type" value="Genomic_DNA"/>
</dbReference>
<comment type="caution">
    <text evidence="1">The sequence shown here is derived from an EMBL/GenBank/DDBJ whole genome shotgun (WGS) entry which is preliminary data.</text>
</comment>
<dbReference type="AlphaFoldDB" id="A0A3D8VTR5"/>
<dbReference type="Proteomes" id="UP000257032">
    <property type="component" value="Unassembled WGS sequence"/>
</dbReference>
<accession>A0A3D8VTR5</accession>
<reference evidence="1 2" key="1">
    <citation type="submission" date="2018-08" db="EMBL/GenBank/DDBJ databases">
        <title>Genome sequence of strict halophilic Halobacillus trueperi SS1 isolated from Lunsu, a salty water body of North West Himalayas.</title>
        <authorList>
            <person name="Gupta S."/>
            <person name="Sharma P."/>
            <person name="Dev K."/>
            <person name="Baumler D."/>
            <person name="Sourirajan A."/>
        </authorList>
    </citation>
    <scope>NUCLEOTIDE SEQUENCE [LARGE SCALE GENOMIC DNA]</scope>
    <source>
        <strain evidence="1 2">SS1</strain>
    </source>
</reference>
<sequence>MGHCLYVIKPFRYERRNAGCGCHKTIRFGIGQRLYVLNNPFYIESHGWNVSVQREGEEPFNMSARFIDELYQKRMLMTWLDVELQMNYQAYKIDQALHVRDEGLFQMYTKAYKQMKHLYTHEAVSEGSKS</sequence>
<dbReference type="RefSeq" id="WP_115893121.1">
    <property type="nucleotide sequence ID" value="NZ_QTLC01000001.1"/>
</dbReference>